<gene>
    <name evidence="2" type="ORF">ACFQ2E_11055</name>
</gene>
<dbReference type="RefSeq" id="WP_311939918.1">
    <property type="nucleotide sequence ID" value="NZ_JAVSCK010000003.1"/>
</dbReference>
<accession>A0ABW3RDB7</accession>
<protein>
    <recommendedName>
        <fullName evidence="4">NADH dehydrogenase subunit 6</fullName>
    </recommendedName>
</protein>
<dbReference type="EMBL" id="JBHTLJ010000003">
    <property type="protein sequence ID" value="MFD1162959.1"/>
    <property type="molecule type" value="Genomic_DNA"/>
</dbReference>
<evidence type="ECO:0000313" key="3">
    <source>
        <dbReference type="Proteomes" id="UP001597163"/>
    </source>
</evidence>
<keyword evidence="1" id="KW-1133">Transmembrane helix</keyword>
<keyword evidence="3" id="KW-1185">Reference proteome</keyword>
<comment type="caution">
    <text evidence="2">The sequence shown here is derived from an EMBL/GenBank/DDBJ whole genome shotgun (WGS) entry which is preliminary data.</text>
</comment>
<sequence length="164" mass="19031">MKIKRFFKILLLICCLLLTSMSIALMYSVIIVEKGSFEYSMLIPLLMIPTGALSVVYHFKTFKYYNLTFNTSILKDVVLWVGNVLFAISTFLMAFFMLYSIYSLNKTKLSSELYSIIIFCGIIFLIVVFLIIEEIWLYKRIINIKEQSRLSNIDGIKGNIDDKI</sequence>
<keyword evidence="1" id="KW-0812">Transmembrane</keyword>
<evidence type="ECO:0000313" key="2">
    <source>
        <dbReference type="EMBL" id="MFD1162959.1"/>
    </source>
</evidence>
<reference evidence="3" key="1">
    <citation type="journal article" date="2019" name="Int. J. Syst. Evol. Microbiol.">
        <title>The Global Catalogue of Microorganisms (GCM) 10K type strain sequencing project: providing services to taxonomists for standard genome sequencing and annotation.</title>
        <authorList>
            <consortium name="The Broad Institute Genomics Platform"/>
            <consortium name="The Broad Institute Genome Sequencing Center for Infectious Disease"/>
            <person name="Wu L."/>
            <person name="Ma J."/>
        </authorList>
    </citation>
    <scope>NUCLEOTIDE SEQUENCE [LARGE SCALE GENOMIC DNA]</scope>
    <source>
        <strain evidence="3">CCUG 63246</strain>
    </source>
</reference>
<evidence type="ECO:0008006" key="4">
    <source>
        <dbReference type="Google" id="ProtNLM"/>
    </source>
</evidence>
<organism evidence="2 3">
    <name type="scientific">Hwangdonia seohaensis</name>
    <dbReference type="NCBI Taxonomy" id="1240727"/>
    <lineage>
        <taxon>Bacteria</taxon>
        <taxon>Pseudomonadati</taxon>
        <taxon>Bacteroidota</taxon>
        <taxon>Flavobacteriia</taxon>
        <taxon>Flavobacteriales</taxon>
        <taxon>Flavobacteriaceae</taxon>
        <taxon>Hwangdonia</taxon>
    </lineage>
</organism>
<keyword evidence="1" id="KW-0472">Membrane</keyword>
<feature type="transmembrane region" description="Helical" evidence="1">
    <location>
        <begin position="77"/>
        <end position="101"/>
    </location>
</feature>
<dbReference type="Proteomes" id="UP001597163">
    <property type="component" value="Unassembled WGS sequence"/>
</dbReference>
<feature type="transmembrane region" description="Helical" evidence="1">
    <location>
        <begin position="113"/>
        <end position="132"/>
    </location>
</feature>
<proteinExistence type="predicted"/>
<name>A0ABW3RDB7_9FLAO</name>
<feature type="transmembrane region" description="Helical" evidence="1">
    <location>
        <begin position="38"/>
        <end position="57"/>
    </location>
</feature>
<evidence type="ECO:0000256" key="1">
    <source>
        <dbReference type="SAM" id="Phobius"/>
    </source>
</evidence>